<sequence length="1090" mass="116488">MKKTLRLSACLFAMAFTVHAAVIFEDTFGYPDGDVNGSNGWVATSNGATFNVVGGELLMAKENQGNRLMLSGPGNGTSIVPGDSIKITIDHRHRIPNDRKHARVMTFGVQTNGVTADGVAQSDTVSGFNHFWGQELTRQSGELRYTAEEASWWSQPATYGHSRKALEDCGFNPFGYDTNSMTDIATVDSDSDTIRIIYTLTKSHVTNQFDAAVTTSNLTSGISYTSSITGMERTGAWASSNYWFFVGSNPEVGVDFTNLIANVKMEKLPPALLPPTSVSALGLDGSISLSWTLMPGATTYDVYRSTTSGVFVDPPVSVSTESYTDPTVVNGTPYYYAVVANYYNGDSIKSGEATATPQAIYADQAVFFADFSPYALGDLAATADWNAISGSGNNAFDVIDDGGTKKADTASVEADFDSTVGNAVYLDRLISNEQDDQIDGYIDVVISSSATGGADSDHVNWSVMNFGLSGSTTEALGVTKSMMALFRVLVRFENNINLMFAATGNDSDANRLAYLSWSEAGWNPKPIFATGKPWIGDSEAPLDLVTDPIRISWSIRKTREAGVYQAWASMSNLTTSAVNDGTPTEIDFATYSATDLYDAPASLFVMGHDPESNDGVKLSTLHATVGEVSVTHESGVLPVVIAPVVTSVLEGDRQVSIGWDPVLDARSYTLTVETPGPEFYTVVSSENITSITDSPRWNDIANTYALTANFDGDLAPNTASTNFVAAPIGLVPAFAVDTFGTANMDTSLAQISNSVDWATIDAMTTPFFENGVNGYTGPNLYGMFKGKQAVDGVTLAAKVQSNGESVNFGLALGWKSWPYASVLAFIEASDMGTASFDATAETLNIEASWGASTTGNSGNTDNGVRMAIRNGSTWYASDENILATDGTAGQSKTIIVADVANADWRPITGINAASTSEMWIGAAVSGSTFTDVTAIGWFQTRGWSSSIYGLEVKVQGALPSYEYWAENSGLVSSNSAAGDDPDFDGLVNEKEYAFGGDPLAADTAMLPVMDLTIQPEPGTGNDTFTYVYMKQRDPEAGITYNLKETEYLQFGGWDPASYTATESVVDYYWSVVTNYVPVTADTTFLKLDIE</sequence>
<feature type="chain" id="PRO_5025358158" description="Fibronectin type-III domain-containing protein" evidence="1">
    <location>
        <begin position="21"/>
        <end position="1090"/>
    </location>
</feature>
<dbReference type="InterPro" id="IPR003961">
    <property type="entry name" value="FN3_dom"/>
</dbReference>
<dbReference type="InterPro" id="IPR013783">
    <property type="entry name" value="Ig-like_fold"/>
</dbReference>
<dbReference type="Gene3D" id="2.60.40.10">
    <property type="entry name" value="Immunoglobulins"/>
    <property type="match status" value="1"/>
</dbReference>
<evidence type="ECO:0000313" key="4">
    <source>
        <dbReference type="Proteomes" id="UP000346198"/>
    </source>
</evidence>
<dbReference type="AlphaFoldDB" id="A0A6C2UT50"/>
<feature type="domain" description="Fibronectin type-III" evidence="2">
    <location>
        <begin position="271"/>
        <end position="360"/>
    </location>
</feature>
<name>A0A6C2UT50_9BACT</name>
<dbReference type="Proteomes" id="UP000346198">
    <property type="component" value="Unassembled WGS sequence"/>
</dbReference>
<feature type="signal peptide" evidence="1">
    <location>
        <begin position="1"/>
        <end position="20"/>
    </location>
</feature>
<dbReference type="InterPro" id="IPR036116">
    <property type="entry name" value="FN3_sf"/>
</dbReference>
<keyword evidence="1" id="KW-0732">Signal</keyword>
<accession>A0A6C2UT50</accession>
<evidence type="ECO:0000259" key="2">
    <source>
        <dbReference type="PROSITE" id="PS50853"/>
    </source>
</evidence>
<dbReference type="EMBL" id="CAAHFH010000004">
    <property type="protein sequence ID" value="VGO23495.1"/>
    <property type="molecule type" value="Genomic_DNA"/>
</dbReference>
<reference evidence="3 4" key="1">
    <citation type="submission" date="2019-04" db="EMBL/GenBank/DDBJ databases">
        <authorList>
            <person name="Van Vliet M D."/>
        </authorList>
    </citation>
    <scope>NUCLEOTIDE SEQUENCE [LARGE SCALE GENOMIC DNA]</scope>
    <source>
        <strain evidence="3 4">F21</strain>
    </source>
</reference>
<proteinExistence type="predicted"/>
<dbReference type="SUPFAM" id="SSF49265">
    <property type="entry name" value="Fibronectin type III"/>
    <property type="match status" value="1"/>
</dbReference>
<evidence type="ECO:0000313" key="3">
    <source>
        <dbReference type="EMBL" id="VGO23495.1"/>
    </source>
</evidence>
<protein>
    <recommendedName>
        <fullName evidence="2">Fibronectin type-III domain-containing protein</fullName>
    </recommendedName>
</protein>
<gene>
    <name evidence="3" type="ORF">SCARR_05602</name>
</gene>
<organism evidence="3 4">
    <name type="scientific">Pontiella sulfatireligans</name>
    <dbReference type="NCBI Taxonomy" id="2750658"/>
    <lineage>
        <taxon>Bacteria</taxon>
        <taxon>Pseudomonadati</taxon>
        <taxon>Kiritimatiellota</taxon>
        <taxon>Kiritimatiellia</taxon>
        <taxon>Kiritimatiellales</taxon>
        <taxon>Pontiellaceae</taxon>
        <taxon>Pontiella</taxon>
    </lineage>
</organism>
<dbReference type="PROSITE" id="PS50853">
    <property type="entry name" value="FN3"/>
    <property type="match status" value="1"/>
</dbReference>
<keyword evidence="4" id="KW-1185">Reference proteome</keyword>
<evidence type="ECO:0000256" key="1">
    <source>
        <dbReference type="SAM" id="SignalP"/>
    </source>
</evidence>